<evidence type="ECO:0000313" key="4">
    <source>
        <dbReference type="EMBL" id="MBH1930369.1"/>
    </source>
</evidence>
<dbReference type="EMBL" id="JADULK010000005">
    <property type="protein sequence ID" value="MBH1930369.1"/>
    <property type="molecule type" value="Genomic_DNA"/>
</dbReference>
<comment type="caution">
    <text evidence="4">The sequence shown here is derived from an EMBL/GenBank/DDBJ whole genome shotgun (WGS) entry which is preliminary data.</text>
</comment>
<accession>A0ABS0MDF1</accession>
<proteinExistence type="predicted"/>
<dbReference type="RefSeq" id="WP_197664097.1">
    <property type="nucleotide sequence ID" value="NZ_JADULK010000005.1"/>
</dbReference>
<evidence type="ECO:0000256" key="1">
    <source>
        <dbReference type="ARBA" id="ARBA00022729"/>
    </source>
</evidence>
<protein>
    <submittedName>
        <fullName evidence="4">Porin family protein</fullName>
    </submittedName>
</protein>
<dbReference type="SUPFAM" id="SSF56925">
    <property type="entry name" value="OMPA-like"/>
    <property type="match status" value="1"/>
</dbReference>
<dbReference type="Proteomes" id="UP000624159">
    <property type="component" value="Unassembled WGS sequence"/>
</dbReference>
<dbReference type="Gene3D" id="2.40.160.20">
    <property type="match status" value="1"/>
</dbReference>
<keyword evidence="1 2" id="KW-0732">Signal</keyword>
<gene>
    <name evidence="4" type="ORF">I5U13_11955</name>
</gene>
<evidence type="ECO:0000256" key="2">
    <source>
        <dbReference type="SAM" id="SignalP"/>
    </source>
</evidence>
<dbReference type="InterPro" id="IPR011250">
    <property type="entry name" value="OMP/PagP_B-barrel"/>
</dbReference>
<feature type="signal peptide" evidence="2">
    <location>
        <begin position="1"/>
        <end position="21"/>
    </location>
</feature>
<evidence type="ECO:0000259" key="3">
    <source>
        <dbReference type="Pfam" id="PF13505"/>
    </source>
</evidence>
<dbReference type="InterPro" id="IPR027385">
    <property type="entry name" value="Beta-barrel_OMP"/>
</dbReference>
<dbReference type="Pfam" id="PF13505">
    <property type="entry name" value="OMP_b-brl"/>
    <property type="match status" value="1"/>
</dbReference>
<organism evidence="4 5">
    <name type="scientific">Serratia rubidaea</name>
    <name type="common">Serratia marinorubra</name>
    <dbReference type="NCBI Taxonomy" id="61652"/>
    <lineage>
        <taxon>Bacteria</taxon>
        <taxon>Pseudomonadati</taxon>
        <taxon>Pseudomonadota</taxon>
        <taxon>Gammaproteobacteria</taxon>
        <taxon>Enterobacterales</taxon>
        <taxon>Yersiniaceae</taxon>
        <taxon>Serratia</taxon>
    </lineage>
</organism>
<reference evidence="4 5" key="1">
    <citation type="submission" date="2020-11" db="EMBL/GenBank/DDBJ databases">
        <title>Enhanced detection system for hospital associated transmission using whole genome sequencing surveillance.</title>
        <authorList>
            <person name="Harrison L.H."/>
            <person name="Van Tyne D."/>
            <person name="Marsh J.W."/>
            <person name="Griffith M.P."/>
            <person name="Snyder D.J."/>
            <person name="Cooper V.S."/>
            <person name="Mustapha M."/>
        </authorList>
    </citation>
    <scope>NUCLEOTIDE SEQUENCE [LARGE SCALE GENOMIC DNA]</scope>
    <source>
        <strain evidence="4 5">SER00230</strain>
    </source>
</reference>
<feature type="domain" description="Outer membrane protein beta-barrel" evidence="3">
    <location>
        <begin position="7"/>
        <end position="196"/>
    </location>
</feature>
<sequence length="226" mass="24848">MKIRTLFAAMSLAMASTSVWAADGQGYYAAASLQRAEQTAKEMNTSARPGVGEFVNGIDKNTHYNGSIAAGYQYGNGWRTEGEYVFKKKSEYTSGSTLFANSFNHHKVAAQRLMLNVYRDYQLGYNISVYGTLGLGIAKVESSGWQGNTSREYASATQNNLAYSLGAGVSYTPVERVSVDLGYRYVDMGKIESGYNNFVNARGLKDEQMKARLVSSEVVLGVRYLF</sequence>
<name>A0ABS0MDF1_SERRU</name>
<evidence type="ECO:0000313" key="5">
    <source>
        <dbReference type="Proteomes" id="UP000624159"/>
    </source>
</evidence>
<feature type="chain" id="PRO_5046109193" evidence="2">
    <location>
        <begin position="22"/>
        <end position="226"/>
    </location>
</feature>
<keyword evidence="5" id="KW-1185">Reference proteome</keyword>